<dbReference type="PANTHER" id="PTHR10855:SF2">
    <property type="entry name" value="COP9 SIGNALOSOME COMPLEX SUBUNIT 4"/>
    <property type="match status" value="1"/>
</dbReference>
<evidence type="ECO:0000256" key="7">
    <source>
        <dbReference type="ARBA" id="ARBA00023242"/>
    </source>
</evidence>
<evidence type="ECO:0000259" key="10">
    <source>
        <dbReference type="PROSITE" id="PS51352"/>
    </source>
</evidence>
<dbReference type="InterPro" id="IPR054559">
    <property type="entry name" value="PSMD12-CSN4-like_N"/>
</dbReference>
<dbReference type="InterPro" id="IPR013766">
    <property type="entry name" value="Thioredoxin_domain"/>
</dbReference>
<keyword evidence="11" id="KW-1185">Reference proteome</keyword>
<name>A0A1I8GGB2_9PLAT</name>
<dbReference type="SUPFAM" id="SSF46785">
    <property type="entry name" value="Winged helix' DNA-binding domain"/>
    <property type="match status" value="1"/>
</dbReference>
<dbReference type="WBParaSite" id="maker-uti_cns_0001759-snap-gene-0.11-mRNA-1">
    <property type="protein sequence ID" value="maker-uti_cns_0001759-snap-gene-0.11-mRNA-1"/>
    <property type="gene ID" value="maker-uti_cns_0001759-snap-gene-0.11"/>
</dbReference>
<evidence type="ECO:0000313" key="12">
    <source>
        <dbReference type="WBParaSite" id="maker-uti_cns_0001759-snap-gene-0.11-mRNA-1"/>
    </source>
</evidence>
<evidence type="ECO:0000256" key="6">
    <source>
        <dbReference type="ARBA" id="ARBA00022790"/>
    </source>
</evidence>
<dbReference type="InterPro" id="IPR036390">
    <property type="entry name" value="WH_DNA-bd_sf"/>
</dbReference>
<dbReference type="SUPFAM" id="SSF52833">
    <property type="entry name" value="Thioredoxin-like"/>
    <property type="match status" value="1"/>
</dbReference>
<dbReference type="Gene3D" id="3.40.30.10">
    <property type="entry name" value="Glutaredoxin"/>
    <property type="match status" value="1"/>
</dbReference>
<evidence type="ECO:0000259" key="9">
    <source>
        <dbReference type="PROSITE" id="PS50250"/>
    </source>
</evidence>
<dbReference type="Proteomes" id="UP000095280">
    <property type="component" value="Unplaced"/>
</dbReference>
<accession>A0A1I8GGB2</accession>
<evidence type="ECO:0000313" key="11">
    <source>
        <dbReference type="Proteomes" id="UP000095280"/>
    </source>
</evidence>
<organism evidence="11 12">
    <name type="scientific">Macrostomum lignano</name>
    <dbReference type="NCBI Taxonomy" id="282301"/>
    <lineage>
        <taxon>Eukaryota</taxon>
        <taxon>Metazoa</taxon>
        <taxon>Spiralia</taxon>
        <taxon>Lophotrochozoa</taxon>
        <taxon>Platyhelminthes</taxon>
        <taxon>Rhabditophora</taxon>
        <taxon>Macrostomorpha</taxon>
        <taxon>Macrostomida</taxon>
        <taxon>Macrostomidae</taxon>
        <taxon>Macrostomum</taxon>
    </lineage>
</organism>
<keyword evidence="8" id="KW-0732">Signal</keyword>
<dbReference type="Pfam" id="PF00085">
    <property type="entry name" value="Thioredoxin"/>
    <property type="match status" value="1"/>
</dbReference>
<reference evidence="12" key="1">
    <citation type="submission" date="2016-11" db="UniProtKB">
        <authorList>
            <consortium name="WormBaseParasite"/>
        </authorList>
    </citation>
    <scope>IDENTIFICATION</scope>
</reference>
<evidence type="ECO:0000256" key="5">
    <source>
        <dbReference type="ARBA" id="ARBA00022490"/>
    </source>
</evidence>
<evidence type="ECO:0000256" key="4">
    <source>
        <dbReference type="ARBA" id="ARBA00014881"/>
    </source>
</evidence>
<dbReference type="InterPro" id="IPR000717">
    <property type="entry name" value="PCI_dom"/>
</dbReference>
<keyword evidence="5" id="KW-0963">Cytoplasm</keyword>
<sequence>MHPYFLVNFLMAGAFIITKTLPPVCDFLFDNCLLELRQWEIFTFLGCVIVFKNKRQPTVASYLTNFCMYAKMSNMVMFFQENPVYAVAYAIVWLVQASLLRQPVYRGPDTIVYFNDKTLEEELKSCDPRVYWLIEFYAVWSPPCADLAPVFARLSNDYGLDNLRFGKLDVTKYPKVAEKYGIDQSGWSRQLPTVALFKANKEVDRRPLVGAKKRVARFVFSYDNLVSAFGLAELYNDRLIWTILVCLGGPMSAQLEEELRRISAIDNASVAVHKYELLLKTILNQDLNAAKQQLQLFLNFLLDESVGLAVSRQVVADLVELLSSRIESSAQVGLETCQVMLACLQNRAISFEDQIVGVRQLLARGLEAQGRYLQAAEALAAIDMESVQKQFSRDEKARVLLKTVELYLREKDADKAEQALSRCQLAAKDPPHLQQYKVYYARVLDLKGKFYEAAMRYIELSLQAGETEHQMQHLEAATVCTVLCPASSQRSAMLARLYKDERSQRLAWRGLVEKLFRERLVRRDELLEFSASLQPHQRQASPNSDGLTTLEAAVAEHNLLAVSRLYNNISLAYLGQLLEVQPERAEQMAARMIAEQRLVGCIDQIRGFVQFEERHPMSLWDCRIRDLCEQVNSVCERVAGLHPDWYQAACQANV</sequence>
<evidence type="ECO:0000256" key="3">
    <source>
        <dbReference type="ARBA" id="ARBA00010417"/>
    </source>
</evidence>
<feature type="domain" description="PCI" evidence="9">
    <location>
        <begin position="450"/>
        <end position="616"/>
    </location>
</feature>
<feature type="chain" id="PRO_5009319393" description="COP9 signalosome complex subunit 4" evidence="8">
    <location>
        <begin position="21"/>
        <end position="654"/>
    </location>
</feature>
<dbReference type="PROSITE" id="PS50250">
    <property type="entry name" value="PCI"/>
    <property type="match status" value="1"/>
</dbReference>
<keyword evidence="7" id="KW-0539">Nucleus</keyword>
<dbReference type="Gene3D" id="1.10.10.10">
    <property type="entry name" value="Winged helix-like DNA-binding domain superfamily/Winged helix DNA-binding domain"/>
    <property type="match status" value="1"/>
</dbReference>
<dbReference type="SMART" id="SM00088">
    <property type="entry name" value="PINT"/>
    <property type="match status" value="1"/>
</dbReference>
<dbReference type="InterPro" id="IPR036249">
    <property type="entry name" value="Thioredoxin-like_sf"/>
</dbReference>
<evidence type="ECO:0000256" key="8">
    <source>
        <dbReference type="SAM" id="SignalP"/>
    </source>
</evidence>
<comment type="subcellular location">
    <subcellularLocation>
        <location evidence="2">Cytoplasm</location>
    </subcellularLocation>
    <subcellularLocation>
        <location evidence="1">Nucleus</location>
    </subcellularLocation>
</comment>
<feature type="signal peptide" evidence="8">
    <location>
        <begin position="1"/>
        <end position="20"/>
    </location>
</feature>
<evidence type="ECO:0000256" key="1">
    <source>
        <dbReference type="ARBA" id="ARBA00004123"/>
    </source>
</evidence>
<keyword evidence="6" id="KW-0736">Signalosome</keyword>
<dbReference type="InterPro" id="IPR036388">
    <property type="entry name" value="WH-like_DNA-bd_sf"/>
</dbReference>
<dbReference type="PROSITE" id="PS51352">
    <property type="entry name" value="THIOREDOXIN_2"/>
    <property type="match status" value="1"/>
</dbReference>
<dbReference type="GO" id="GO:0008180">
    <property type="term" value="C:COP9 signalosome"/>
    <property type="evidence" value="ECO:0007669"/>
    <property type="project" value="UniProtKB-KW"/>
</dbReference>
<protein>
    <recommendedName>
        <fullName evidence="4">COP9 signalosome complex subunit 4</fullName>
    </recommendedName>
</protein>
<dbReference type="Pfam" id="PF01399">
    <property type="entry name" value="PCI"/>
    <property type="match status" value="1"/>
</dbReference>
<evidence type="ECO:0000256" key="2">
    <source>
        <dbReference type="ARBA" id="ARBA00004496"/>
    </source>
</evidence>
<comment type="similarity">
    <text evidence="3">Belongs to the CSN4 family.</text>
</comment>
<dbReference type="InterPro" id="IPR040134">
    <property type="entry name" value="PSMD12/CSN4"/>
</dbReference>
<dbReference type="Pfam" id="PF22241">
    <property type="entry name" value="PSMD12-CSN4_N"/>
    <property type="match status" value="1"/>
</dbReference>
<dbReference type="GO" id="GO:0005829">
    <property type="term" value="C:cytosol"/>
    <property type="evidence" value="ECO:0007669"/>
    <property type="project" value="TreeGrafter"/>
</dbReference>
<feature type="domain" description="Thioredoxin" evidence="10">
    <location>
        <begin position="96"/>
        <end position="245"/>
    </location>
</feature>
<dbReference type="PANTHER" id="PTHR10855">
    <property type="entry name" value="26S PROTEASOME NON-ATPASE REGULATORY SUBUNIT 12/COP9 SIGNALOSOME COMPLEX SUBUNIT 4"/>
    <property type="match status" value="1"/>
</dbReference>
<proteinExistence type="inferred from homology"/>
<dbReference type="AlphaFoldDB" id="A0A1I8GGB2"/>